<keyword evidence="2" id="KW-0472">Membrane</keyword>
<dbReference type="InterPro" id="IPR013783">
    <property type="entry name" value="Ig-like_fold"/>
</dbReference>
<feature type="region of interest" description="Disordered" evidence="1">
    <location>
        <begin position="2566"/>
        <end position="2585"/>
    </location>
</feature>
<comment type="caution">
    <text evidence="5">The sequence shown here is derived from an EMBL/GenBank/DDBJ whole genome shotgun (WGS) entry which is preliminary data.</text>
</comment>
<dbReference type="Gene3D" id="2.60.40.2700">
    <property type="match status" value="2"/>
</dbReference>
<feature type="region of interest" description="Disordered" evidence="1">
    <location>
        <begin position="2492"/>
        <end position="2516"/>
    </location>
</feature>
<dbReference type="NCBIfam" id="NF012211">
    <property type="entry name" value="tand_rpt_95"/>
    <property type="match status" value="3"/>
</dbReference>
<feature type="domain" description="DUF4347" evidence="4">
    <location>
        <begin position="106"/>
        <end position="268"/>
    </location>
</feature>
<dbReference type="Gene3D" id="2.60.40.10">
    <property type="entry name" value="Immunoglobulins"/>
    <property type="match status" value="1"/>
</dbReference>
<dbReference type="InterPro" id="IPR025592">
    <property type="entry name" value="DUF4347"/>
</dbReference>
<keyword evidence="2" id="KW-0812">Transmembrane</keyword>
<dbReference type="SUPFAM" id="SSF141072">
    <property type="entry name" value="CalX-like"/>
    <property type="match status" value="1"/>
</dbReference>
<name>A0ABQ6GW75_9GAMM</name>
<dbReference type="RefSeq" id="WP_284246124.1">
    <property type="nucleotide sequence ID" value="NZ_BSST01000001.1"/>
</dbReference>
<feature type="region of interest" description="Disordered" evidence="1">
    <location>
        <begin position="469"/>
        <end position="501"/>
    </location>
</feature>
<feature type="chain" id="PRO_5045672674" description="DUF4347 domain-containing protein" evidence="3">
    <location>
        <begin position="21"/>
        <end position="2930"/>
    </location>
</feature>
<evidence type="ECO:0000259" key="4">
    <source>
        <dbReference type="Pfam" id="PF14252"/>
    </source>
</evidence>
<protein>
    <recommendedName>
        <fullName evidence="4">DUF4347 domain-containing protein</fullName>
    </recommendedName>
</protein>
<dbReference type="PANTHER" id="PTHR34720:SF9">
    <property type="entry name" value="BLR4714 PROTEIN"/>
    <property type="match status" value="1"/>
</dbReference>
<sequence>MRQSKFNQLMAVMMPLGVGALSPMTGAYSYLTTSYRTASKENYLFSDFSDNNKFNRESLSSINPFLELPHAHQSLQLLSYKNDFKVVEQYPAVPLEIASGMLADELVIVDKGVANYSTLLQGIKANAEIRFIDNTKPGLEQLNEILQLFNGLQALHLISHAGDGYIQLGKDKVELSELTTANNVDGLKSAIKPGGDIFFYGCNLAKSGNGQETLALLSHQTSLDIAASNDLTGHDSMGGDWDLEVKKGDVKSAPLFDSKALLNFDDVLGFSGNLSLNNLPTGYAAAKSYVVPTTSYTFKVVSDPSGANNLYNFVSGYVYAGTVSSTNNKTYLYFSNNETFDVTSIYVYNASGGTKAIRITSDKGGAMDTPNLVSNSGATINVSGANWEGITKLAVKYPDDSTLSWLKIDDIVVANVTAANSAPTDIGLDSSSINDIATSSGAVIGNLSTTDTDGGDTHTYSLVSDGASDNGSCGASGDDDNASFQVDNTNDDLETSGSVSSGSYDVCVQTSDGTASYQESFTITVNNFTDSDGDVTAAGGVSEPIGLDTTVDTVGEALGVFDFTISDGGTSDGKALTVSAITVNVSGTASDTVRDQLTWRLNGNDASNVTGVYNAGSDTITFSGLSISVADGASETYTVNAYYNDNTNLTEDHTFILSVDGDTDLTIGGSGTQMGTTSALTNGSGSTVDVTATALAFTTQPAGSTSGSVLSTQPVVMARDAFGNIDVDFTETITVTEASAGTLSGDTDITAVSGVATFTDVVYSATADQQSFTLTANDEDGVGSDLSTVDANAVTSDVVASKLVFDTQPAPLTVQSGIAESFTTVPVVSAVDANNVIDTGYSTDITLAENGAGTATMTGTGDTDGNGATVSITPSSGVSTFTGLNITYTGASSNETFTLRAISGGLTLTDSSNITSQSITITLATYDANNGVVVATGTGFTANGGGADVDASLMTLTGEGGATYTLTDTADVEIDSTTQFTLTLSATDKAAVNQIMNKNGSSSTGGTSYNLNAADDFITVVTSGDTSDATSAITVSNVVAPSISLAAYDYSTNVLSVSGSGFLKSNGAANDIDVSMLTVTGEGGSTYTFASSSDVEISSGTSFSVTLSGADIYNVEALLNKDGTTSATSATSYNLAAAEDWNIGADATVNIADLTGNSVTVSNYTTPSVTSSSYDWNTGQLVITASELISLSGGSNDIDASLLSVTGEGGSYTLTDTADVEITSDTLATVTLSATDKLNVHGLLNKNGTVSSSAVTYNLAAADDWVAGAPVGNDIADLTSNAITASNVCAPSITSVAYDVDTGVVTVAGSCFYKKVGASNDIDVSAFTFTGGVGDQTYTLTSATDIELTSATSFSFTLTGADKTNVDALLDQLGGTSSGGSTYNVAVAEDWMTAADAATNIADTTIGTSVEVSPQLASAVYNPDTGVLIVTGSNIQANGGGSDIDASMLSITGETGASYGLTDTADVERDSITQFTLTLSATDKSAVNALLNNTGNQSADNTSYNLAAADDWNTSVTSGDTSDASAGITVANTAPSFNGLNGDSVSYIVGGNDVVLDNGGNVTLTDLTTSELNGGSLTVSIIANAQAAEDLLKIGDLGTISTSGSNVNHSDSGGLIIGTFTGGSAGTDLVISLNNNATLTRVQQLVSAIEYANSDNSTLNLLARTVRIYLDDGEASNSSSSNQDITVNLIRAPLIDLDSDNSSGASNNDFTTNYSEGGSAVALADSDVTISDDGSYKAVIATLTNRPDGANETLSSTLGSGSQVVNSESVTVSSYNAANGELSVTIDDASADSTTMQAIIQSIQYANSSGEPNTTIRAIEFIATDNDDNQGPVAVARVSILSVNDSPTGSVLISGSAVEDQILNASNTLADADGLGVISYQWLRNDVVISGATGSSYGLGDEDVGSNIKVRASYTDGQGTAESVTSNATAVVANINDIPSGGVTISGTTHTGQVLTASNTLADDDGLGDISYQWFRDEIAIAGATGASYTLVLDDVGTQISVQASFTDGNGTFESVGSEQTAVVEFSNQAPIAKDSHISLDEDTSISFELDISDPNQDELTVSVTTGPTVGELVQQDSGWLYTPNANFHGEDSFSYQVSDGQLTSAVASVTITVNPVNDAPQAQDDSFTINTDSGEYQPLDVQANDSDIDGDDLSIYQASADIGTVEVINNLLNYLPPKGYNGSAKLNYIIQDVAGAQASAEAMLTLASAVSNISITPPADVTVNASGLFTQVNMGTAIATNEQGNNIPVSVDATGFFAPGHHIVSWSAVEGDSQVAASQNVNVIPLISLSKDQVSTEGSNVNFRVILNGPAVTYPVTVSFNLSGNADELDHDLVPATITFEQGQIEKVLSAHLIDDGPGEDNEALVISLTEPENAVLGAKASHTITIAEGNIAPEVQLMASQLNTVTRLVSQTQGPVVVNATVTDPNLSDSHSYDWSATDSKLTDIDADEGSFTFEPAELTPGVYPIKLTVSDGEKVGQDSLKIRVEATLPQLTEQDSDGDGINDQNEGLGDSDNDGIPNYLDAAQVAANVVQERQANAEAFLMETEPGLMLSLGEVAFRASGSNTGVSEQDIESHSNQGQGNPIDSDFSYGNGLFDFSVEQLPVAGQSVNIVIAQFTPIPANAVYRKLAQGQWQNFVVNEFNNISSAPGSEGFCPPPADEAYTIGLTEGHWCVQLTIEDGGPNDGDGEVNGAIDDPGGIAVQVTNNNKPVAEVDTVTVKSNHNIYIDVLANDSDIDGDNLSITSASSDIGQVSIVDNRLYYLTEQDHYGEAHINYGISDGNGGSASSKVTVTVLPNNIPVAVNDSAETDDNTSIIIDVLVNDSDADEEDTLILTAASVEHGSVVINSDNTLTYTPVKGFEGVDNITYWITDGSGGESQANVAVTVTRYETITVTKRKSSGGGSLFFGLISLVLALMYRRYREYSNKRF</sequence>
<keyword evidence="6" id="KW-1185">Reference proteome</keyword>
<accession>A0ABQ6GW75</accession>
<gene>
    <name evidence="5" type="ORF">tinsulaeT_35000</name>
</gene>
<keyword evidence="3" id="KW-0732">Signal</keyword>
<dbReference type="EMBL" id="BSST01000001">
    <property type="protein sequence ID" value="GLX80160.1"/>
    <property type="molecule type" value="Genomic_DNA"/>
</dbReference>
<proteinExistence type="predicted"/>
<dbReference type="Pfam" id="PF17963">
    <property type="entry name" value="Big_9"/>
    <property type="match status" value="4"/>
</dbReference>
<dbReference type="Gene3D" id="2.60.40.2810">
    <property type="match status" value="3"/>
</dbReference>
<evidence type="ECO:0000256" key="3">
    <source>
        <dbReference type="SAM" id="SignalP"/>
    </source>
</evidence>
<dbReference type="InterPro" id="IPR038081">
    <property type="entry name" value="CalX-like_sf"/>
</dbReference>
<feature type="signal peptide" evidence="3">
    <location>
        <begin position="1"/>
        <end position="20"/>
    </location>
</feature>
<evidence type="ECO:0000256" key="2">
    <source>
        <dbReference type="SAM" id="Phobius"/>
    </source>
</evidence>
<dbReference type="Pfam" id="PF14252">
    <property type="entry name" value="DUF4347"/>
    <property type="match status" value="1"/>
</dbReference>
<organism evidence="5 6">
    <name type="scientific">Thalassotalea insulae</name>
    <dbReference type="NCBI Taxonomy" id="2056778"/>
    <lineage>
        <taxon>Bacteria</taxon>
        <taxon>Pseudomonadati</taxon>
        <taxon>Pseudomonadota</taxon>
        <taxon>Gammaproteobacteria</taxon>
        <taxon>Alteromonadales</taxon>
        <taxon>Colwelliaceae</taxon>
        <taxon>Thalassotalea</taxon>
    </lineage>
</organism>
<reference evidence="5 6" key="1">
    <citation type="submission" date="2023-03" db="EMBL/GenBank/DDBJ databases">
        <title>Draft genome sequence of Thalassotalea insulae KCTC 62186T.</title>
        <authorList>
            <person name="Sawabe T."/>
        </authorList>
    </citation>
    <scope>NUCLEOTIDE SEQUENCE [LARGE SCALE GENOMIC DNA]</scope>
    <source>
        <strain evidence="5 6">KCTC 62186</strain>
    </source>
</reference>
<dbReference type="Proteomes" id="UP001157186">
    <property type="component" value="Unassembled WGS sequence"/>
</dbReference>
<dbReference type="Gene3D" id="2.60.40.2030">
    <property type="match status" value="1"/>
</dbReference>
<feature type="transmembrane region" description="Helical" evidence="2">
    <location>
        <begin position="2902"/>
        <end position="2919"/>
    </location>
</feature>
<evidence type="ECO:0000313" key="5">
    <source>
        <dbReference type="EMBL" id="GLX80160.1"/>
    </source>
</evidence>
<evidence type="ECO:0000256" key="1">
    <source>
        <dbReference type="SAM" id="MobiDB-lite"/>
    </source>
</evidence>
<evidence type="ECO:0000313" key="6">
    <source>
        <dbReference type="Proteomes" id="UP001157186"/>
    </source>
</evidence>
<dbReference type="PANTHER" id="PTHR34720">
    <property type="entry name" value="MICROCYSTIN DEPENDENT PROTEIN"/>
    <property type="match status" value="1"/>
</dbReference>
<keyword evidence="2" id="KW-1133">Transmembrane helix</keyword>